<reference evidence="2 3" key="1">
    <citation type="journal article" date="2015" name="Front. Microbiol.">
        <title>Genome sequence of the plant growth promoting endophytic yeast Rhodotorula graminis WP1.</title>
        <authorList>
            <person name="Firrincieli A."/>
            <person name="Otillar R."/>
            <person name="Salamov A."/>
            <person name="Schmutz J."/>
            <person name="Khan Z."/>
            <person name="Redman R.S."/>
            <person name="Fleck N.D."/>
            <person name="Lindquist E."/>
            <person name="Grigoriev I.V."/>
            <person name="Doty S.L."/>
        </authorList>
    </citation>
    <scope>NUCLEOTIDE SEQUENCE [LARGE SCALE GENOMIC DNA]</scope>
    <source>
        <strain evidence="2 3">WP1</strain>
    </source>
</reference>
<evidence type="ECO:0000313" key="2">
    <source>
        <dbReference type="EMBL" id="KPV73854.1"/>
    </source>
</evidence>
<dbReference type="AlphaFoldDB" id="A0A0P9ENY4"/>
<dbReference type="OrthoDB" id="2530161at2759"/>
<dbReference type="EMBL" id="KQ474081">
    <property type="protein sequence ID" value="KPV73854.1"/>
    <property type="molecule type" value="Genomic_DNA"/>
</dbReference>
<feature type="coiled-coil region" evidence="1">
    <location>
        <begin position="124"/>
        <end position="151"/>
    </location>
</feature>
<organism evidence="2 3">
    <name type="scientific">Rhodotorula graminis (strain WP1)</name>
    <dbReference type="NCBI Taxonomy" id="578459"/>
    <lineage>
        <taxon>Eukaryota</taxon>
        <taxon>Fungi</taxon>
        <taxon>Dikarya</taxon>
        <taxon>Basidiomycota</taxon>
        <taxon>Pucciniomycotina</taxon>
        <taxon>Microbotryomycetes</taxon>
        <taxon>Sporidiobolales</taxon>
        <taxon>Sporidiobolaceae</taxon>
        <taxon>Rhodotorula</taxon>
    </lineage>
</organism>
<evidence type="ECO:0000256" key="1">
    <source>
        <dbReference type="SAM" id="Coils"/>
    </source>
</evidence>
<sequence>MPLAWQMGAKTWQHPEVHQRWVEEEKARAAAAKVAREEAKLAKEVGKEQRQLIRRQLVDQTRQQREDKKDEYLAKLKADVVRLEMKRTGDTPDKRIALHDKAHASKHVEEREKVVGKEIKWSALEMLAIREKELDEKKKEQEKHLADLADRRRRELLEYKHALGLSSSAPRPPHRPTTLANRPLSLLDDPAFWRLDDANRHLLELMRPDERAEYGFGPYEEDEVEAGAAAQQHPSLPGAVPRIKEDQLARQIKSFTFTADPNPTTLVSAADAPITLSLPVDGLPDLSTLTADDRRTAQLIVEDESKRLRDELAMFAIDEFGANALVEFDESGLVHVEGEELLRAGYVYELRAQGVPAVLSHAPRPAPHHPQPARYAHFTAPARPAAAPSPWGTLGGSLGGLGGGNGGAGWDDEPLFGGPAPGAAAWGAPAGRGGAGWAVPGVRHGAGALPGAWGGGGGGAVWHGLSERPTAGFSAFPPPDPHHGAPPELRHLPWGAQQYVKAVRERREREERELAAAGAADVYHDAHPHPHLRPQPQPVHNPSLLQPNLARSSHVLSPHAPALAPVAARSAALHRELEMQPATVDPDDGGGGGGALGLGGVRAGLAAPVAMAPAPAPAAASKGWGGLKSWLTGGGGGGTGGAGAATVGPAATVGQGGAGGAGAGADLRAGQAW</sequence>
<dbReference type="Proteomes" id="UP000053890">
    <property type="component" value="Unassembled WGS sequence"/>
</dbReference>
<keyword evidence="1" id="KW-0175">Coiled coil</keyword>
<evidence type="ECO:0000313" key="3">
    <source>
        <dbReference type="Proteomes" id="UP000053890"/>
    </source>
</evidence>
<protein>
    <submittedName>
        <fullName evidence="2">Uncharacterized protein</fullName>
    </submittedName>
</protein>
<name>A0A0P9ENY4_RHOGW</name>
<accession>A0A0P9ENY4</accession>
<dbReference type="RefSeq" id="XP_018269903.1">
    <property type="nucleotide sequence ID" value="XM_018417316.1"/>
</dbReference>
<gene>
    <name evidence="2" type="ORF">RHOBADRAFT_54448</name>
</gene>
<proteinExistence type="predicted"/>
<dbReference type="GeneID" id="28977764"/>
<dbReference type="OMA" id="GLGHEAY"/>
<keyword evidence="3" id="KW-1185">Reference proteome</keyword>